<dbReference type="GO" id="GO:0006950">
    <property type="term" value="P:response to stress"/>
    <property type="evidence" value="ECO:0007669"/>
    <property type="project" value="TreeGrafter"/>
</dbReference>
<dbReference type="SMART" id="SM00347">
    <property type="entry name" value="HTH_MARR"/>
    <property type="match status" value="1"/>
</dbReference>
<dbReference type="Proteomes" id="UP000824190">
    <property type="component" value="Unassembled WGS sequence"/>
</dbReference>
<gene>
    <name evidence="2" type="ORF">H9870_10400</name>
</gene>
<dbReference type="AlphaFoldDB" id="A0A9D1RQR3"/>
<evidence type="ECO:0000259" key="1">
    <source>
        <dbReference type="PROSITE" id="PS50995"/>
    </source>
</evidence>
<dbReference type="SUPFAM" id="SSF46785">
    <property type="entry name" value="Winged helix' DNA-binding domain"/>
    <property type="match status" value="1"/>
</dbReference>
<reference evidence="2" key="1">
    <citation type="journal article" date="2021" name="PeerJ">
        <title>Extensive microbial diversity within the chicken gut microbiome revealed by metagenomics and culture.</title>
        <authorList>
            <person name="Gilroy R."/>
            <person name="Ravi A."/>
            <person name="Getino M."/>
            <person name="Pursley I."/>
            <person name="Horton D.L."/>
            <person name="Alikhan N.F."/>
            <person name="Baker D."/>
            <person name="Gharbi K."/>
            <person name="Hall N."/>
            <person name="Watson M."/>
            <person name="Adriaenssens E.M."/>
            <person name="Foster-Nyarko E."/>
            <person name="Jarju S."/>
            <person name="Secka A."/>
            <person name="Antonio M."/>
            <person name="Oren A."/>
            <person name="Chaudhuri R.R."/>
            <person name="La Ragione R."/>
            <person name="Hildebrand F."/>
            <person name="Pallen M.J."/>
        </authorList>
    </citation>
    <scope>NUCLEOTIDE SEQUENCE</scope>
    <source>
        <strain evidence="2">CHK32-1732</strain>
    </source>
</reference>
<dbReference type="PANTHER" id="PTHR33164:SF43">
    <property type="entry name" value="HTH-TYPE TRANSCRIPTIONAL REPRESSOR YETL"/>
    <property type="match status" value="1"/>
</dbReference>
<dbReference type="PROSITE" id="PS50995">
    <property type="entry name" value="HTH_MARR_2"/>
    <property type="match status" value="1"/>
</dbReference>
<accession>A0A9D1RQR3</accession>
<dbReference type="Pfam" id="PF12802">
    <property type="entry name" value="MarR_2"/>
    <property type="match status" value="1"/>
</dbReference>
<sequence>MERVKQVASLADTVVRLARRIQVLEMPEGVVFLSNLETIVMNRIDDAPGITPKQLAKELNLKSSNTSAALRQLEAKGLADRRPDPSDGRGACIFPTPFAEENLRRVQEILGATLDEVLTSPRSFTDDGGAPVSDEDLATTLSVLCLLHDGVGSLPESQEPGL</sequence>
<proteinExistence type="predicted"/>
<dbReference type="InterPro" id="IPR036388">
    <property type="entry name" value="WH-like_DNA-bd_sf"/>
</dbReference>
<dbReference type="GO" id="GO:0003700">
    <property type="term" value="F:DNA-binding transcription factor activity"/>
    <property type="evidence" value="ECO:0007669"/>
    <property type="project" value="InterPro"/>
</dbReference>
<feature type="domain" description="HTH marR-type" evidence="1">
    <location>
        <begin position="7"/>
        <end position="149"/>
    </location>
</feature>
<dbReference type="InterPro" id="IPR036390">
    <property type="entry name" value="WH_DNA-bd_sf"/>
</dbReference>
<dbReference type="Gene3D" id="1.10.10.10">
    <property type="entry name" value="Winged helix-like DNA-binding domain superfamily/Winged helix DNA-binding domain"/>
    <property type="match status" value="1"/>
</dbReference>
<dbReference type="EMBL" id="DXGC01000086">
    <property type="protein sequence ID" value="HIW92057.1"/>
    <property type="molecule type" value="Genomic_DNA"/>
</dbReference>
<comment type="caution">
    <text evidence="2">The sequence shown here is derived from an EMBL/GenBank/DDBJ whole genome shotgun (WGS) entry which is preliminary data.</text>
</comment>
<dbReference type="PANTHER" id="PTHR33164">
    <property type="entry name" value="TRANSCRIPTIONAL REGULATOR, MARR FAMILY"/>
    <property type="match status" value="1"/>
</dbReference>
<dbReference type="InterPro" id="IPR000835">
    <property type="entry name" value="HTH_MarR-typ"/>
</dbReference>
<protein>
    <submittedName>
        <fullName evidence="2">MarR family transcriptional regulator</fullName>
    </submittedName>
</protein>
<name>A0A9D1RQR3_9CORY</name>
<evidence type="ECO:0000313" key="3">
    <source>
        <dbReference type="Proteomes" id="UP000824190"/>
    </source>
</evidence>
<organism evidence="2 3">
    <name type="scientific">Candidatus Corynebacterium avicola</name>
    <dbReference type="NCBI Taxonomy" id="2838527"/>
    <lineage>
        <taxon>Bacteria</taxon>
        <taxon>Bacillati</taxon>
        <taxon>Actinomycetota</taxon>
        <taxon>Actinomycetes</taxon>
        <taxon>Mycobacteriales</taxon>
        <taxon>Corynebacteriaceae</taxon>
        <taxon>Corynebacterium</taxon>
    </lineage>
</organism>
<evidence type="ECO:0000313" key="2">
    <source>
        <dbReference type="EMBL" id="HIW92057.1"/>
    </source>
</evidence>
<reference evidence="2" key="2">
    <citation type="submission" date="2021-04" db="EMBL/GenBank/DDBJ databases">
        <authorList>
            <person name="Gilroy R."/>
        </authorList>
    </citation>
    <scope>NUCLEOTIDE SEQUENCE</scope>
    <source>
        <strain evidence="2">CHK32-1732</strain>
    </source>
</reference>
<dbReference type="InterPro" id="IPR039422">
    <property type="entry name" value="MarR/SlyA-like"/>
</dbReference>